<name>F8PSV1_SERL3</name>
<gene>
    <name evidence="1" type="ORF">SERLA73DRAFT_159472</name>
</gene>
<dbReference type="Proteomes" id="UP000008063">
    <property type="component" value="Unassembled WGS sequence"/>
</dbReference>
<dbReference type="InParanoid" id="F8PSV1"/>
<evidence type="ECO:0000313" key="1">
    <source>
        <dbReference type="EMBL" id="EGO00809.1"/>
    </source>
</evidence>
<reference evidence="2" key="1">
    <citation type="journal article" date="2011" name="Science">
        <title>The plant cell wall-decomposing machinery underlies the functional diversity of forest fungi.</title>
        <authorList>
            <person name="Eastwood D.C."/>
            <person name="Floudas D."/>
            <person name="Binder M."/>
            <person name="Majcherczyk A."/>
            <person name="Schneider P."/>
            <person name="Aerts A."/>
            <person name="Asiegbu F.O."/>
            <person name="Baker S.E."/>
            <person name="Barry K."/>
            <person name="Bendiksby M."/>
            <person name="Blumentritt M."/>
            <person name="Coutinho P.M."/>
            <person name="Cullen D."/>
            <person name="de Vries R.P."/>
            <person name="Gathman A."/>
            <person name="Goodell B."/>
            <person name="Henrissat B."/>
            <person name="Ihrmark K."/>
            <person name="Kauserud H."/>
            <person name="Kohler A."/>
            <person name="LaButti K."/>
            <person name="Lapidus A."/>
            <person name="Lavin J.L."/>
            <person name="Lee Y.-H."/>
            <person name="Lindquist E."/>
            <person name="Lilly W."/>
            <person name="Lucas S."/>
            <person name="Morin E."/>
            <person name="Murat C."/>
            <person name="Oguiza J.A."/>
            <person name="Park J."/>
            <person name="Pisabarro A.G."/>
            <person name="Riley R."/>
            <person name="Rosling A."/>
            <person name="Salamov A."/>
            <person name="Schmidt O."/>
            <person name="Schmutz J."/>
            <person name="Skrede I."/>
            <person name="Stenlid J."/>
            <person name="Wiebenga A."/>
            <person name="Xie X."/>
            <person name="Kuees U."/>
            <person name="Hibbett D.S."/>
            <person name="Hoffmeister D."/>
            <person name="Hoegberg N."/>
            <person name="Martin F."/>
            <person name="Grigoriev I.V."/>
            <person name="Watkinson S.C."/>
        </authorList>
    </citation>
    <scope>NUCLEOTIDE SEQUENCE [LARGE SCALE GENOMIC DNA]</scope>
    <source>
        <strain evidence="2">strain S7.3</strain>
    </source>
</reference>
<protein>
    <submittedName>
        <fullName evidence="1">Uncharacterized protein</fullName>
    </submittedName>
</protein>
<organism evidence="2">
    <name type="scientific">Serpula lacrymans var. lacrymans (strain S7.3)</name>
    <name type="common">Dry rot fungus</name>
    <dbReference type="NCBI Taxonomy" id="936435"/>
    <lineage>
        <taxon>Eukaryota</taxon>
        <taxon>Fungi</taxon>
        <taxon>Dikarya</taxon>
        <taxon>Basidiomycota</taxon>
        <taxon>Agaricomycotina</taxon>
        <taxon>Agaricomycetes</taxon>
        <taxon>Agaricomycetidae</taxon>
        <taxon>Boletales</taxon>
        <taxon>Coniophorineae</taxon>
        <taxon>Serpulaceae</taxon>
        <taxon>Serpula</taxon>
    </lineage>
</organism>
<proteinExistence type="predicted"/>
<dbReference type="OrthoDB" id="2679829at2759"/>
<keyword evidence="2" id="KW-1185">Reference proteome</keyword>
<dbReference type="HOGENOM" id="CLU_1166435_0_0_1"/>
<dbReference type="EMBL" id="GL945478">
    <property type="protein sequence ID" value="EGO00809.1"/>
    <property type="molecule type" value="Genomic_DNA"/>
</dbReference>
<dbReference type="AlphaFoldDB" id="F8PSV1"/>
<evidence type="ECO:0000313" key="2">
    <source>
        <dbReference type="Proteomes" id="UP000008063"/>
    </source>
</evidence>
<sequence>MEDGRLKAMDAQRFDPSRQHVASCLKPVFSQTMQLVTNFDFPLKRNMGLVFSATTQDAQPNSVNDRVGGIWHDYDSVPVDLVSAGSSTLASSQSDTTTDSSLAFTFSSSDSSPVSSSLTLDEEQNSSDVQRIDVFDRDDFIITRTVIMPTPKTPLLAHLPFSRPTSPFSRPTSPFSRQASPFVNALNCFDTSNAFEEDVGFGQTERYKDFNGCGGIEVVVTQTHEQFREELWRRPLQQLMYGQQPQEEGIRSEVMACPV</sequence>
<accession>F8PSV1</accession>